<gene>
    <name evidence="1" type="ORF">CLOSTASPAR_06720</name>
</gene>
<dbReference type="AlphaFoldDB" id="C0DBR3"/>
<evidence type="ECO:0000313" key="1">
    <source>
        <dbReference type="EMBL" id="EEG51240.1"/>
    </source>
</evidence>
<dbReference type="HOGENOM" id="CLU_3166261_0_0_9"/>
<proteinExistence type="predicted"/>
<name>C0DBR3_9FIRM</name>
<reference evidence="1 2" key="1">
    <citation type="submission" date="2009-01" db="EMBL/GenBank/DDBJ databases">
        <authorList>
            <person name="Fulton L."/>
            <person name="Clifton S."/>
            <person name="Fulton B."/>
            <person name="Xu J."/>
            <person name="Minx P."/>
            <person name="Pepin K.H."/>
            <person name="Johnson M."/>
            <person name="Bhonagiri V."/>
            <person name="Nash W.E."/>
            <person name="Mardis E.R."/>
            <person name="Wilson R.K."/>
        </authorList>
    </citation>
    <scope>NUCLEOTIDE SEQUENCE [LARGE SCALE GENOMIC DNA]</scope>
    <source>
        <strain evidence="1 2">DSM 15981</strain>
    </source>
</reference>
<dbReference type="EMBL" id="ACCJ01000554">
    <property type="protein sequence ID" value="EEG51240.1"/>
    <property type="molecule type" value="Genomic_DNA"/>
</dbReference>
<reference evidence="1 2" key="2">
    <citation type="submission" date="2009-02" db="EMBL/GenBank/DDBJ databases">
        <title>Draft genome sequence of Clostridium asparagiforme (DSM 15981).</title>
        <authorList>
            <person name="Sudarsanam P."/>
            <person name="Ley R."/>
            <person name="Guruge J."/>
            <person name="Turnbaugh P.J."/>
            <person name="Mahowald M."/>
            <person name="Liep D."/>
            <person name="Gordon J."/>
        </authorList>
    </citation>
    <scope>NUCLEOTIDE SEQUENCE [LARGE SCALE GENOMIC DNA]</scope>
    <source>
        <strain evidence="1 2">DSM 15981</strain>
    </source>
</reference>
<protein>
    <submittedName>
        <fullName evidence="1">Uncharacterized protein</fullName>
    </submittedName>
</protein>
<dbReference type="Proteomes" id="UP000004756">
    <property type="component" value="Unassembled WGS sequence"/>
</dbReference>
<keyword evidence="2" id="KW-1185">Reference proteome</keyword>
<organism evidence="1 2">
    <name type="scientific">[Clostridium] asparagiforme DSM 15981</name>
    <dbReference type="NCBI Taxonomy" id="518636"/>
    <lineage>
        <taxon>Bacteria</taxon>
        <taxon>Bacillati</taxon>
        <taxon>Bacillota</taxon>
        <taxon>Clostridia</taxon>
        <taxon>Lachnospirales</taxon>
        <taxon>Lachnospiraceae</taxon>
        <taxon>Enterocloster</taxon>
    </lineage>
</organism>
<comment type="caution">
    <text evidence="1">The sequence shown here is derived from an EMBL/GenBank/DDBJ whole genome shotgun (WGS) entry which is preliminary data.</text>
</comment>
<evidence type="ECO:0000313" key="2">
    <source>
        <dbReference type="Proteomes" id="UP000004756"/>
    </source>
</evidence>
<accession>C0DBR3</accession>
<sequence>MAFGRAFLSRGMRAGFTLYHPWKYAKIQVFPAKKPLKTHPAKSGENP</sequence>